<accession>A0A8B9VFN9</accession>
<evidence type="ECO:0000256" key="2">
    <source>
        <dbReference type="ARBA" id="ARBA00023134"/>
    </source>
</evidence>
<evidence type="ECO:0000313" key="3">
    <source>
        <dbReference type="Ensembl" id="ENSAZOP00000022800.1"/>
    </source>
</evidence>
<dbReference type="Ensembl" id="ENSAZOT00000024494.1">
    <property type="protein sequence ID" value="ENSAZOP00000022800.1"/>
    <property type="gene ID" value="ENSAZOG00000014760.1"/>
</dbReference>
<sequence length="82" mass="9152">MTVATPYVASAKLIVILLYVNKEEGEAFAREHGLIFMETSAKTASNVEEAFINTAKEIYEKIQEGVFDINNEVWDVEQGALL</sequence>
<protein>
    <submittedName>
        <fullName evidence="3">Uncharacterized protein</fullName>
    </submittedName>
</protein>
<evidence type="ECO:0000313" key="4">
    <source>
        <dbReference type="Proteomes" id="UP000694549"/>
    </source>
</evidence>
<dbReference type="Gene3D" id="3.40.50.300">
    <property type="entry name" value="P-loop containing nucleotide triphosphate hydrolases"/>
    <property type="match status" value="1"/>
</dbReference>
<reference evidence="3" key="1">
    <citation type="submission" date="2025-08" db="UniProtKB">
        <authorList>
            <consortium name="Ensembl"/>
        </authorList>
    </citation>
    <scope>IDENTIFICATION</scope>
</reference>
<keyword evidence="1" id="KW-0547">Nucleotide-binding</keyword>
<dbReference type="Proteomes" id="UP000694549">
    <property type="component" value="Unplaced"/>
</dbReference>
<keyword evidence="2" id="KW-0342">GTP-binding</keyword>
<dbReference type="Pfam" id="PF00071">
    <property type="entry name" value="Ras"/>
    <property type="match status" value="1"/>
</dbReference>
<organism evidence="3 4">
    <name type="scientific">Anas zonorhyncha</name>
    <name type="common">Eastern spot-billed duck</name>
    <dbReference type="NCBI Taxonomy" id="75864"/>
    <lineage>
        <taxon>Eukaryota</taxon>
        <taxon>Metazoa</taxon>
        <taxon>Chordata</taxon>
        <taxon>Craniata</taxon>
        <taxon>Vertebrata</taxon>
        <taxon>Euteleostomi</taxon>
        <taxon>Archelosauria</taxon>
        <taxon>Archosauria</taxon>
        <taxon>Dinosauria</taxon>
        <taxon>Saurischia</taxon>
        <taxon>Theropoda</taxon>
        <taxon>Coelurosauria</taxon>
        <taxon>Aves</taxon>
        <taxon>Neognathae</taxon>
        <taxon>Galloanserae</taxon>
        <taxon>Anseriformes</taxon>
        <taxon>Anatidae</taxon>
        <taxon>Anatinae</taxon>
        <taxon>Anas</taxon>
    </lineage>
</organism>
<proteinExistence type="predicted"/>
<dbReference type="GO" id="GO:0005525">
    <property type="term" value="F:GTP binding"/>
    <property type="evidence" value="ECO:0007669"/>
    <property type="project" value="UniProtKB-KW"/>
</dbReference>
<name>A0A8B9VFN9_9AVES</name>
<keyword evidence="4" id="KW-1185">Reference proteome</keyword>
<dbReference type="InterPro" id="IPR027417">
    <property type="entry name" value="P-loop_NTPase"/>
</dbReference>
<dbReference type="InterPro" id="IPR001806">
    <property type="entry name" value="Small_GTPase"/>
</dbReference>
<dbReference type="GO" id="GO:0003924">
    <property type="term" value="F:GTPase activity"/>
    <property type="evidence" value="ECO:0007669"/>
    <property type="project" value="InterPro"/>
</dbReference>
<reference evidence="3" key="2">
    <citation type="submission" date="2025-09" db="UniProtKB">
        <authorList>
            <consortium name="Ensembl"/>
        </authorList>
    </citation>
    <scope>IDENTIFICATION</scope>
</reference>
<dbReference type="InterPro" id="IPR050209">
    <property type="entry name" value="Rab_GTPases_membrane_traffic"/>
</dbReference>
<evidence type="ECO:0000256" key="1">
    <source>
        <dbReference type="ARBA" id="ARBA00022741"/>
    </source>
</evidence>
<dbReference type="PROSITE" id="PS51419">
    <property type="entry name" value="RAB"/>
    <property type="match status" value="1"/>
</dbReference>
<dbReference type="PANTHER" id="PTHR47979">
    <property type="entry name" value="DRAB11-RELATED"/>
    <property type="match status" value="1"/>
</dbReference>
<dbReference type="AlphaFoldDB" id="A0A8B9VFN9"/>
<dbReference type="SUPFAM" id="SSF52540">
    <property type="entry name" value="P-loop containing nucleoside triphosphate hydrolases"/>
    <property type="match status" value="1"/>
</dbReference>